<comment type="caution">
    <text evidence="11">The sequence shown here is derived from an EMBL/GenBank/DDBJ whole genome shotgun (WGS) entry which is preliminary data.</text>
</comment>
<dbReference type="Gene3D" id="3.90.1860.10">
    <property type="entry name" value="tRNA-splicing ligase RtcB"/>
    <property type="match status" value="1"/>
</dbReference>
<sequence>MKAFNDFILFRDRHRLYMPQQLQKQLLEDGVVEEQLNSIVESYKKVAPGADGLRIVGLPDMHPGYSFPIGTVVAMPLEGGFIAPEGVGYDINCGVRVLRTNLTYEQIASKLNSIISEMHEFIPSGTRRSSLRLSQAQMKAVLSRGIAGLVGTEMRTQDGRDSVTALHESVDAYEKVEDFGSLETGVDEFSQKQLGRGIAMFGTLGGGNHYLEIERVAEVYEEGSLCVGDVLVFIHCGSRSLGHEICRSHATGDLFIPIESDSGQAYFGQMKAAANYAYANREAISAMALRVLRNHIPEAEVEILSDCGHNIARIETVGGKEWLIHRKGASRAKPGDLVGVGGSMATSSYVLRGCDGAEATFHSTAHGSGRLVRRSEARRIFSVSSVLNSMAGIELRTGSIPGVVEEAASCYKDVNAVVDHCERVGISRKVAKTVPIAVIKG</sequence>
<evidence type="ECO:0000313" key="11">
    <source>
        <dbReference type="EMBL" id="ORD94250.1"/>
    </source>
</evidence>
<feature type="binding site" evidence="9">
    <location>
        <position position="440"/>
    </location>
    <ligand>
        <name>GMP</name>
        <dbReference type="ChEBI" id="CHEBI:58115"/>
    </ligand>
</feature>
<feature type="binding site" evidence="10">
    <location>
        <position position="309"/>
    </location>
    <ligand>
        <name>Mn(2+)</name>
        <dbReference type="ChEBI" id="CHEBI:29035"/>
        <label>2</label>
    </ligand>
</feature>
<evidence type="ECO:0000256" key="3">
    <source>
        <dbReference type="ARBA" id="ARBA00022723"/>
    </source>
</evidence>
<feature type="binding site" evidence="9">
    <location>
        <begin position="208"/>
        <end position="212"/>
    </location>
    <ligand>
        <name>GMP</name>
        <dbReference type="ChEBI" id="CHEBI:58115"/>
    </ligand>
</feature>
<feature type="active site" description="GMP-histidine intermediate" evidence="8">
    <location>
        <position position="366"/>
    </location>
</feature>
<feature type="binding site" evidence="10">
    <location>
        <position position="209"/>
    </location>
    <ligand>
        <name>Mn(2+)</name>
        <dbReference type="ChEBI" id="CHEBI:29035"/>
        <label>1</label>
    </ligand>
</feature>
<dbReference type="GO" id="GO:0003972">
    <property type="term" value="F:RNA ligase (ATP) activity"/>
    <property type="evidence" value="ECO:0007669"/>
    <property type="project" value="TreeGrafter"/>
</dbReference>
<feature type="binding site" evidence="9">
    <location>
        <position position="348"/>
    </location>
    <ligand>
        <name>GMP</name>
        <dbReference type="ChEBI" id="CHEBI:58115"/>
    </ligand>
</feature>
<feature type="binding site" evidence="9">
    <location>
        <begin position="341"/>
        <end position="344"/>
    </location>
    <ligand>
        <name>GMP</name>
        <dbReference type="ChEBI" id="CHEBI:58115"/>
    </ligand>
</feature>
<dbReference type="OrthoDB" id="10249697at2759"/>
<evidence type="ECO:0000256" key="7">
    <source>
        <dbReference type="ARBA" id="ARBA00047746"/>
    </source>
</evidence>
<evidence type="ECO:0000256" key="6">
    <source>
        <dbReference type="ARBA" id="ARBA00023211"/>
    </source>
</evidence>
<feature type="binding site" evidence="10">
    <location>
        <position position="90"/>
    </location>
    <ligand>
        <name>Mn(2+)</name>
        <dbReference type="ChEBI" id="CHEBI:29035"/>
        <label>1</label>
    </ligand>
</feature>
<dbReference type="InterPro" id="IPR001233">
    <property type="entry name" value="RtcB"/>
</dbReference>
<dbReference type="GO" id="GO:0005525">
    <property type="term" value="F:GTP binding"/>
    <property type="evidence" value="ECO:0007669"/>
    <property type="project" value="UniProtKB-KW"/>
</dbReference>
<comment type="catalytic activity">
    <reaction evidence="7">
        <text>a 3'-end 3'-phospho-ribonucleotide-RNA + a 5'-end dephospho-ribonucleoside-RNA + GTP = a ribonucleotidyl-ribonucleotide-RNA + GMP + diphosphate</text>
        <dbReference type="Rhea" id="RHEA:68076"/>
        <dbReference type="Rhea" id="RHEA-COMP:10463"/>
        <dbReference type="Rhea" id="RHEA-COMP:13936"/>
        <dbReference type="Rhea" id="RHEA-COMP:17355"/>
        <dbReference type="ChEBI" id="CHEBI:33019"/>
        <dbReference type="ChEBI" id="CHEBI:37565"/>
        <dbReference type="ChEBI" id="CHEBI:58115"/>
        <dbReference type="ChEBI" id="CHEBI:83062"/>
        <dbReference type="ChEBI" id="CHEBI:138284"/>
        <dbReference type="ChEBI" id="CHEBI:173118"/>
        <dbReference type="EC" id="6.5.1.8"/>
    </reaction>
</comment>
<name>A0A1Y1S743_9MICR</name>
<comment type="cofactor">
    <cofactor evidence="10">
        <name>Mn(2+)</name>
        <dbReference type="ChEBI" id="CHEBI:29035"/>
    </cofactor>
    <text evidence="10">Binds 2 manganese ions per subunit.</text>
</comment>
<reference evidence="11 12" key="1">
    <citation type="journal article" date="2017" name="Environ. Microbiol.">
        <title>Decay of the glycolytic pathway and adaptation to intranuclear parasitism within Enterocytozoonidae microsporidia.</title>
        <authorList>
            <person name="Wiredu Boakye D."/>
            <person name="Jaroenlak P."/>
            <person name="Prachumwat A."/>
            <person name="Williams T.A."/>
            <person name="Bateman K.S."/>
            <person name="Itsathitphaisarn O."/>
            <person name="Sritunyalucksana K."/>
            <person name="Paszkiewicz K.H."/>
            <person name="Moore K.A."/>
            <person name="Stentiford G.D."/>
            <person name="Williams B.A."/>
        </authorList>
    </citation>
    <scope>NUCLEOTIDE SEQUENCE [LARGE SCALE GENOMIC DNA]</scope>
    <source>
        <strain evidence="11 12">GB1</strain>
    </source>
</reference>
<feature type="binding site" evidence="9">
    <location>
        <begin position="309"/>
        <end position="310"/>
    </location>
    <ligand>
        <name>GMP</name>
        <dbReference type="ChEBI" id="CHEBI:58115"/>
    </ligand>
</feature>
<dbReference type="InterPro" id="IPR036025">
    <property type="entry name" value="RtcB-like_sf"/>
</dbReference>
<evidence type="ECO:0000256" key="10">
    <source>
        <dbReference type="PIRSR" id="PIRSR601233-3"/>
    </source>
</evidence>
<feature type="binding site" evidence="9">
    <location>
        <begin position="366"/>
        <end position="369"/>
    </location>
    <ligand>
        <name>GMP</name>
        <dbReference type="ChEBI" id="CHEBI:58115"/>
    </ligand>
</feature>
<evidence type="ECO:0000256" key="9">
    <source>
        <dbReference type="PIRSR" id="PIRSR601233-2"/>
    </source>
</evidence>
<keyword evidence="5 9" id="KW-0342">GTP-binding</keyword>
<dbReference type="AlphaFoldDB" id="A0A1Y1S743"/>
<evidence type="ECO:0000256" key="2">
    <source>
        <dbReference type="ARBA" id="ARBA00022598"/>
    </source>
</evidence>
<evidence type="ECO:0000313" key="12">
    <source>
        <dbReference type="Proteomes" id="UP000192639"/>
    </source>
</evidence>
<organism evidence="11 12">
    <name type="scientific">Enterospora canceri</name>
    <dbReference type="NCBI Taxonomy" id="1081671"/>
    <lineage>
        <taxon>Eukaryota</taxon>
        <taxon>Fungi</taxon>
        <taxon>Fungi incertae sedis</taxon>
        <taxon>Microsporidia</taxon>
        <taxon>Enterocytozoonidae</taxon>
        <taxon>Enterospora</taxon>
    </lineage>
</organism>
<keyword evidence="6 10" id="KW-0464">Manganese</keyword>
<dbReference type="Proteomes" id="UP000192639">
    <property type="component" value="Unassembled WGS sequence"/>
</dbReference>
<gene>
    <name evidence="11" type="primary">RTCB</name>
    <name evidence="11" type="ORF">ECANGB1_959</name>
</gene>
<dbReference type="GO" id="GO:0170057">
    <property type="term" value="F:RNA ligase (GTP) activity"/>
    <property type="evidence" value="ECO:0007669"/>
    <property type="project" value="UniProtKB-EC"/>
</dbReference>
<evidence type="ECO:0000256" key="5">
    <source>
        <dbReference type="ARBA" id="ARBA00023134"/>
    </source>
</evidence>
<keyword evidence="12" id="KW-1185">Reference proteome</keyword>
<evidence type="ECO:0000256" key="1">
    <source>
        <dbReference type="ARBA" id="ARBA00012726"/>
    </source>
</evidence>
<accession>A0A1Y1S743</accession>
<dbReference type="PANTHER" id="PTHR11118">
    <property type="entry name" value="RNA-SPLICING LIGASE RTCB HOMOLOG"/>
    <property type="match status" value="1"/>
</dbReference>
<dbReference type="Pfam" id="PF01139">
    <property type="entry name" value="RtcB"/>
    <property type="match status" value="1"/>
</dbReference>
<proteinExistence type="predicted"/>
<dbReference type="EMBL" id="LWDP01000027">
    <property type="protein sequence ID" value="ORD94250.1"/>
    <property type="molecule type" value="Genomic_DNA"/>
</dbReference>
<dbReference type="GO" id="GO:0046872">
    <property type="term" value="F:metal ion binding"/>
    <property type="evidence" value="ECO:0007669"/>
    <property type="project" value="UniProtKB-KW"/>
</dbReference>
<evidence type="ECO:0000256" key="4">
    <source>
        <dbReference type="ARBA" id="ARBA00022741"/>
    </source>
</evidence>
<dbReference type="PANTHER" id="PTHR11118:SF1">
    <property type="entry name" value="RNA-SPLICING LIGASE RTCB HOMOLOG"/>
    <property type="match status" value="1"/>
</dbReference>
<keyword evidence="3 10" id="KW-0479">Metal-binding</keyword>
<keyword evidence="2" id="KW-0436">Ligase</keyword>
<dbReference type="EC" id="6.5.1.8" evidence="1"/>
<dbReference type="GO" id="GO:0006396">
    <property type="term" value="P:RNA processing"/>
    <property type="evidence" value="ECO:0007669"/>
    <property type="project" value="InterPro"/>
</dbReference>
<dbReference type="SUPFAM" id="SSF103365">
    <property type="entry name" value="Hypothetical protein PH1602"/>
    <property type="match status" value="1"/>
</dbReference>
<keyword evidence="4 9" id="KW-0547">Nucleotide-binding</keyword>
<evidence type="ECO:0000256" key="8">
    <source>
        <dbReference type="PIRSR" id="PIRSR601233-1"/>
    </source>
</evidence>
<feature type="binding site" evidence="10">
    <location>
        <position position="235"/>
    </location>
    <ligand>
        <name>Mn(2+)</name>
        <dbReference type="ChEBI" id="CHEBI:29035"/>
        <label>2</label>
    </ligand>
</feature>
<protein>
    <recommendedName>
        <fullName evidence="1">3'-phosphate/5'-hydroxy nucleic acid ligase</fullName>
        <ecNumber evidence="1">6.5.1.8</ecNumber>
    </recommendedName>
</protein>
<dbReference type="VEuPathDB" id="MicrosporidiaDB:ECANGB1_959"/>